<organism evidence="2 3">
    <name type="scientific">Halteria grandinella</name>
    <dbReference type="NCBI Taxonomy" id="5974"/>
    <lineage>
        <taxon>Eukaryota</taxon>
        <taxon>Sar</taxon>
        <taxon>Alveolata</taxon>
        <taxon>Ciliophora</taxon>
        <taxon>Intramacronucleata</taxon>
        <taxon>Spirotrichea</taxon>
        <taxon>Stichotrichia</taxon>
        <taxon>Sporadotrichida</taxon>
        <taxon>Halteriidae</taxon>
        <taxon>Halteria</taxon>
    </lineage>
</organism>
<feature type="region of interest" description="Disordered" evidence="1">
    <location>
        <begin position="514"/>
        <end position="536"/>
    </location>
</feature>
<reference evidence="2" key="1">
    <citation type="submission" date="2019-06" db="EMBL/GenBank/DDBJ databases">
        <authorList>
            <person name="Zheng W."/>
        </authorList>
    </citation>
    <scope>NUCLEOTIDE SEQUENCE</scope>
    <source>
        <strain evidence="2">QDHG01</strain>
    </source>
</reference>
<gene>
    <name evidence="2" type="ORF">FGO68_gene6200</name>
</gene>
<feature type="compositionally biased region" description="Basic and acidic residues" evidence="1">
    <location>
        <begin position="171"/>
        <end position="184"/>
    </location>
</feature>
<comment type="caution">
    <text evidence="2">The sequence shown here is derived from an EMBL/GenBank/DDBJ whole genome shotgun (WGS) entry which is preliminary data.</text>
</comment>
<sequence>MNGKQLQACNSAANFSPTVISSKLNYPQSRPFEEDDYPFKEPEVQQQTGKNIDLKDMFSLGDSGSDRMQGTTDINLAGEHSPLNQYPNPEALHPNYTFGNINHIRSTENRKYSLGLYEVFDHKNYEFDGFNQLQGKLLSPILQGKNEQTKDFINQLDKDQQNNANLSLEGARNKDAKVADHSENCSDSMAGQLAPNENIISQQDSWEAPLSVENQTKPEEQKYLRYKNYYKSEQAAQIQRRNPNDPGEIRRRYEEENKKNFAKYSNAIKKYEQKKDFFSLNPAVYNIKTGTFDQPEFGKTPNQSLSDPLSILKHGNIYSRMDTEMALFHQASEACGSKKFAKTLFCKDSRTKSESDFLVPGQFLLPDSPRKLVPKKPISLQNEKVDQGPELFLLENGLLSIPEDRPKLYQPFQFYQHKKEILDNDDELQEIAAPLNPPSKAIQRHKTKQGHHHPFRSLLKNSSPKAKPYLMHATTLAQILHAPDENMRSSMAEVTISPQIGKIEFSQPVQQSIIQQPQLQAPKSDSSSSSDEEDDVLGRVINKQKERKYLERVQKDISLGCAITDLDQIQSQLMQMEVAPISANLIEKEDVTMIEPIIVTPNRTETPLRVSNASGVSKFSLKQASMLESIASEDSSSSQDHLSHAENIKCPEDESEDIDISISVVDPNENYQQLIAPIEERKELEPPSHIYERLQEVSSSGKSSPNLPQIPSLEITPACAEDSVMILAENKFIDQVQQQQASLEEPVVTDISPPSEYFKLSLELFSLRQKYQEECKSDSEIQVLTFEQSPVSFKEEKPEKITPNKYQLRERNAMSKEQKTLCSQISKEFTAMFGLPLPQALMDSQQFRDALTKFHNFHHPPLSKNRKLDIVAHETDTESFHIKFNFLRQQYNMLGKSTREVVEIPDDDDVQLPKKRSCREEDTPQLGRKRLLTHKDDSKLFKYSLKSNKISIPLHTGAPSKNPRQKPSLLQNGDSSCLPLLLDDEDSL</sequence>
<feature type="region of interest" description="Disordered" evidence="1">
    <location>
        <begin position="630"/>
        <end position="655"/>
    </location>
</feature>
<protein>
    <submittedName>
        <fullName evidence="2">Uncharacterized protein</fullName>
    </submittedName>
</protein>
<feature type="compositionally biased region" description="Low complexity" evidence="1">
    <location>
        <begin position="514"/>
        <end position="529"/>
    </location>
</feature>
<evidence type="ECO:0000313" key="3">
    <source>
        <dbReference type="Proteomes" id="UP000785679"/>
    </source>
</evidence>
<accession>A0A8J8NH35</accession>
<name>A0A8J8NH35_HALGN</name>
<feature type="compositionally biased region" description="Low complexity" evidence="1">
    <location>
        <begin position="630"/>
        <end position="640"/>
    </location>
</feature>
<keyword evidence="3" id="KW-1185">Reference proteome</keyword>
<evidence type="ECO:0000256" key="1">
    <source>
        <dbReference type="SAM" id="MobiDB-lite"/>
    </source>
</evidence>
<feature type="region of interest" description="Disordered" evidence="1">
    <location>
        <begin position="170"/>
        <end position="191"/>
    </location>
</feature>
<proteinExistence type="predicted"/>
<dbReference type="AlphaFoldDB" id="A0A8J8NH35"/>
<feature type="compositionally biased region" description="Basic and acidic residues" evidence="1">
    <location>
        <begin position="641"/>
        <end position="652"/>
    </location>
</feature>
<feature type="region of interest" description="Disordered" evidence="1">
    <location>
        <begin position="952"/>
        <end position="988"/>
    </location>
</feature>
<evidence type="ECO:0000313" key="2">
    <source>
        <dbReference type="EMBL" id="TNV74604.1"/>
    </source>
</evidence>
<dbReference type="Proteomes" id="UP000785679">
    <property type="component" value="Unassembled WGS sequence"/>
</dbReference>
<dbReference type="EMBL" id="RRYP01016795">
    <property type="protein sequence ID" value="TNV74604.1"/>
    <property type="molecule type" value="Genomic_DNA"/>
</dbReference>